<dbReference type="InterPro" id="IPR056083">
    <property type="entry name" value="DUF7666"/>
</dbReference>
<dbReference type="InterPro" id="IPR053139">
    <property type="entry name" value="Surface_bspA-like"/>
</dbReference>
<proteinExistence type="predicted"/>
<dbReference type="AlphaFoldDB" id="A0A2K9P3W5"/>
<dbReference type="GeneID" id="98063179"/>
<dbReference type="InterPro" id="IPR032675">
    <property type="entry name" value="LRR_dom_sf"/>
</dbReference>
<dbReference type="Pfam" id="PF24703">
    <property type="entry name" value="DUF7666"/>
    <property type="match status" value="1"/>
</dbReference>
<dbReference type="InterPro" id="IPR026906">
    <property type="entry name" value="LRR_5"/>
</dbReference>
<evidence type="ECO:0000313" key="3">
    <source>
        <dbReference type="Proteomes" id="UP000235589"/>
    </source>
</evidence>
<protein>
    <submittedName>
        <fullName evidence="2">Leucine-rich repeat domain-containing protein</fullName>
    </submittedName>
</protein>
<evidence type="ECO:0000259" key="1">
    <source>
        <dbReference type="Pfam" id="PF24703"/>
    </source>
</evidence>
<feature type="domain" description="DUF7666" evidence="1">
    <location>
        <begin position="177"/>
        <end position="260"/>
    </location>
</feature>
<dbReference type="PANTHER" id="PTHR45661">
    <property type="entry name" value="SURFACE ANTIGEN"/>
    <property type="match status" value="1"/>
</dbReference>
<organism evidence="2 3">
    <name type="scientific">Monoglobus pectinilyticus</name>
    <dbReference type="NCBI Taxonomy" id="1981510"/>
    <lineage>
        <taxon>Bacteria</taxon>
        <taxon>Bacillati</taxon>
        <taxon>Bacillota</taxon>
        <taxon>Clostridia</taxon>
        <taxon>Monoglobales</taxon>
        <taxon>Monoglobaceae</taxon>
        <taxon>Monoglobus</taxon>
    </lineage>
</organism>
<dbReference type="Gene3D" id="3.80.10.10">
    <property type="entry name" value="Ribonuclease Inhibitor"/>
    <property type="match status" value="2"/>
</dbReference>
<dbReference type="PANTHER" id="PTHR45661:SF3">
    <property type="entry name" value="IG-LIKE DOMAIN-CONTAINING PROTEIN"/>
    <property type="match status" value="1"/>
</dbReference>
<gene>
    <name evidence="2" type="ORF">B9O19_01799</name>
</gene>
<keyword evidence="3" id="KW-1185">Reference proteome</keyword>
<evidence type="ECO:0000313" key="2">
    <source>
        <dbReference type="EMBL" id="AUO19953.1"/>
    </source>
</evidence>
<dbReference type="Proteomes" id="UP000235589">
    <property type="component" value="Chromosome"/>
</dbReference>
<reference evidence="2 3" key="1">
    <citation type="submission" date="2017-04" db="EMBL/GenBank/DDBJ databases">
        <title>Monoglobus pectinilyticus 14 draft genome.</title>
        <authorList>
            <person name="Kim C."/>
            <person name="Rosendale D.I."/>
            <person name="Kelly W.J."/>
            <person name="Tannock G.W."/>
            <person name="Patchett M.L."/>
            <person name="Jordens J.Z."/>
        </authorList>
    </citation>
    <scope>NUCLEOTIDE SEQUENCE [LARGE SCALE GENOMIC DNA]</scope>
    <source>
        <strain evidence="2 3">14</strain>
    </source>
</reference>
<dbReference type="OrthoDB" id="1751034at2"/>
<accession>A0A2K9P3W5</accession>
<dbReference type="Pfam" id="PF13306">
    <property type="entry name" value="LRR_5"/>
    <property type="match status" value="1"/>
</dbReference>
<dbReference type="RefSeq" id="WP_102366110.1">
    <property type="nucleotide sequence ID" value="NZ_CP020991.1"/>
</dbReference>
<name>A0A2K9P3W5_9FIRM</name>
<dbReference type="KEGG" id="mpec:B9O19_01799"/>
<dbReference type="EMBL" id="CP020991">
    <property type="protein sequence ID" value="AUO19953.1"/>
    <property type="molecule type" value="Genomic_DNA"/>
</dbReference>
<sequence>MIIENNILKKVFYEDIENGTVIIPDNVTEIGSDAFEGRKNLTSIDIPNNVKYIWSGAFAECNFLKSVHIPDGITYIDNWTFRHCTDLEYINIPNSVKRIGDLTFDGCTNLQSLIIPNGVTEIGACAFSNCENLSSINIPDSIKRIGDSAFVHCENLIKKGNFKACDIICDENKITYSYRDTEYDIGRQMPIIDNIKCFRRGYHYVKNLYDVFNYWHGNLSNIALFEVEPGDIIEKELIDDIYVTNTIKLVRRISWNEALKM</sequence>
<dbReference type="SUPFAM" id="SSF52058">
    <property type="entry name" value="L domain-like"/>
    <property type="match status" value="1"/>
</dbReference>